<keyword evidence="1" id="KW-0175">Coiled coil</keyword>
<feature type="coiled-coil region" evidence="1">
    <location>
        <begin position="330"/>
        <end position="357"/>
    </location>
</feature>
<dbReference type="OrthoDB" id="1163828at2"/>
<dbReference type="RefSeq" id="WP_106598833.1">
    <property type="nucleotide sequence ID" value="NZ_PYAS01000017.1"/>
</dbReference>
<reference evidence="3 4" key="1">
    <citation type="submission" date="2018-03" db="EMBL/GenBank/DDBJ databases">
        <title>Genomic Encyclopedia of Archaeal and Bacterial Type Strains, Phase II (KMG-II): from individual species to whole genera.</title>
        <authorList>
            <person name="Goeker M."/>
        </authorList>
    </citation>
    <scope>NUCLEOTIDE SEQUENCE [LARGE SCALE GENOMIC DNA]</scope>
    <source>
        <strain evidence="3 4">DSM 29057</strain>
    </source>
</reference>
<protein>
    <recommendedName>
        <fullName evidence="5">TMF family protein</fullName>
    </recommendedName>
</protein>
<keyword evidence="2" id="KW-0732">Signal</keyword>
<evidence type="ECO:0000313" key="3">
    <source>
        <dbReference type="EMBL" id="PSL23197.1"/>
    </source>
</evidence>
<evidence type="ECO:0008006" key="5">
    <source>
        <dbReference type="Google" id="ProtNLM"/>
    </source>
</evidence>
<dbReference type="AlphaFoldDB" id="A0A2P8FN92"/>
<sequence>MKKSVQSSLMAAALLLSFTSISVNAQTVSPDTSRNARTQSFSGTVTYDGSGAGTGGSEGTYVGYNAGAVNTEAKNSFFGAYSGPVNTTGKLNTFAGAYSGFSNTTGSSNTFVGYHAGYTTTTGGFNTFIGNLSGKFNSTGFWNVFMGLQAGYNNTTGNSNLFLGNNAGFSNTTGESNVALGINAGSGNVTGSNNIFIGTAAGSAETGSNKLYISNSNTPNPLIKGDFANSTLVFNGKVGVSTSTFPTTVGTADVSAYKLFVKGGILTDEVRVRTGWADYVFQHGYKLKGILEVEKYIQENGHLPNVPSAKTVEEEGLSLGEIAKIQQEKIEELTLYLIEQNKKLQDLQQQFDEFKRATERPVEKK</sequence>
<proteinExistence type="predicted"/>
<feature type="signal peptide" evidence="2">
    <location>
        <begin position="1"/>
        <end position="25"/>
    </location>
</feature>
<evidence type="ECO:0000256" key="1">
    <source>
        <dbReference type="SAM" id="Coils"/>
    </source>
</evidence>
<accession>A0A2P8FN92</accession>
<evidence type="ECO:0000313" key="4">
    <source>
        <dbReference type="Proteomes" id="UP000241964"/>
    </source>
</evidence>
<dbReference type="EMBL" id="PYAS01000017">
    <property type="protein sequence ID" value="PSL23197.1"/>
    <property type="molecule type" value="Genomic_DNA"/>
</dbReference>
<feature type="chain" id="PRO_5015162919" description="TMF family protein" evidence="2">
    <location>
        <begin position="26"/>
        <end position="365"/>
    </location>
</feature>
<organism evidence="3 4">
    <name type="scientific">Dyadobacter jiangsuensis</name>
    <dbReference type="NCBI Taxonomy" id="1591085"/>
    <lineage>
        <taxon>Bacteria</taxon>
        <taxon>Pseudomonadati</taxon>
        <taxon>Bacteroidota</taxon>
        <taxon>Cytophagia</taxon>
        <taxon>Cytophagales</taxon>
        <taxon>Spirosomataceae</taxon>
        <taxon>Dyadobacter</taxon>
    </lineage>
</organism>
<name>A0A2P8FN92_9BACT</name>
<dbReference type="Proteomes" id="UP000241964">
    <property type="component" value="Unassembled WGS sequence"/>
</dbReference>
<gene>
    <name evidence="3" type="ORF">CLV60_11774</name>
</gene>
<comment type="caution">
    <text evidence="3">The sequence shown here is derived from an EMBL/GenBank/DDBJ whole genome shotgun (WGS) entry which is preliminary data.</text>
</comment>
<keyword evidence="4" id="KW-1185">Reference proteome</keyword>
<evidence type="ECO:0000256" key="2">
    <source>
        <dbReference type="SAM" id="SignalP"/>
    </source>
</evidence>